<feature type="compositionally biased region" description="Acidic residues" evidence="8">
    <location>
        <begin position="437"/>
        <end position="455"/>
    </location>
</feature>
<evidence type="ECO:0000256" key="3">
    <source>
        <dbReference type="ARBA" id="ARBA00022723"/>
    </source>
</evidence>
<sequence length="1339" mass="147263">MDSLLDLIITTIIMAQTEAQILEEISRLSGAINRHKSETQQAQRGYRGGRPYVPPSYRKPYTKSGAPADPPQEVVLGGQVFQSGPGGKSLVRKGAPAISRPTVSPTATSSTSSISSTSTAAPAPTYPTSAYLSTYPVPQPPGYVHAGKNKLIAANLINKAKPRPPPPAVLAAKRARLAKMSAILNNVQAHRNKPAFGQPKMTLKRRKVVEKPCKYWTRTGAPLFLIYAPRRICQNGNTCPYQHDPNKTAICPRFVTGDCPETALTCPLSHDPTPERMPLCVHFQNAGRCRLGTACPYPHVFLGSQSPKTGVCRDFAVLGYCERGIDCERNHVRECPDFAERGVCGTQGCKLPHVIRASRGKMDQAAEKADVERAKVESKVEDQKQGQKQRLGDEFVSLTFEESEDESQEEEGEAVEEEEMGEEGEDVEHDVAQVEDIQVDEDEQNVDVLLSEDSELASGAPSTRQGGRHLGRRAARKEKKEAAKSRKSQFFSRRKELESRPGSAVDPQRGKKRSTTATSNDTSNVSDTRPAKKPKLAGAPSATSTLPTKPQPKPKPKVNKPKSKQTALERLASKPKSKPKPTSKPKREKDIEDDEIAWLEAKLGVSKETGKYGNEFSADGLDDILSDLDRLEQETFGGLEGSEDDDDLEGLLGGESDEGEDQSEGESGESDEGEEAAFDVQGSEGDSDDDGSEEDSVSKVESALDKPGVASEALLSATGKAAGTQETGNSGYRSLTPGSGAYVPPHLRQTADSSDHGITQTPEQVKLARQIKGLLNRLSEQNIEAIATEVEGLYRLNPRNDVTQGLTSTVLSSVSSSANLLDTFVILHAVFIAAIHKIIGIEFAAYFVEQAVSLYEKHWDALRENAPKPLEDQPTEEAAPTGSKESSNLLVLLSELYNFQVISCVLVYDLIRALLNSEFSEHDVELLLKIVKNSGHQMRQDDPLALKDIIQLVQDKMQGKNPNQLSSRFRFMVETLVNLKNNKLKDTKRATGTGQNVAAEAIERMKKYLSGINKKRHVMSHEPLRVTLDDLHSSSKRGKWWLVGSAWGGDPLVENKNAKAQSKNTDIGAKPKGSNAAQVTEQLMQLARQHGMNTEVRRNIFVVLVSSDDYVDACERLTQLDLQETQQREIMRLMGWLGQERTYNPFYTLVAHHLCQKSHSHKITLQYCLWDFLRSLGETEVGGGAISREAADSGSDEVSDSVLNNYAKAYAWWLARGPVALTIFKPVEFLTLQPRSKRFFKALFSQMIISSQSSSPLVDIRSTESAIPQMRDRVVVEEIISKALRLPTMCKGMVYFIQSLLSEQDFQTRTKRAHDLLVWGLGVAKDALQRGDSLSDDDL</sequence>
<evidence type="ECO:0000259" key="9">
    <source>
        <dbReference type="PROSITE" id="PS50103"/>
    </source>
</evidence>
<dbReference type="Pfam" id="PF02854">
    <property type="entry name" value="MIF4G"/>
    <property type="match status" value="1"/>
</dbReference>
<dbReference type="EMBL" id="SSOP01000250">
    <property type="protein sequence ID" value="KAB5589592.1"/>
    <property type="molecule type" value="Genomic_DNA"/>
</dbReference>
<dbReference type="InterPro" id="IPR003890">
    <property type="entry name" value="MIF4G-like_typ-3"/>
</dbReference>
<feature type="domain" description="MI" evidence="10">
    <location>
        <begin position="1095"/>
        <end position="1229"/>
    </location>
</feature>
<feature type="compositionally biased region" description="Low complexity" evidence="8">
    <location>
        <begin position="99"/>
        <end position="123"/>
    </location>
</feature>
<dbReference type="SMART" id="SM00544">
    <property type="entry name" value="MA3"/>
    <property type="match status" value="1"/>
</dbReference>
<feature type="domain" description="C3H1-type" evidence="9">
    <location>
        <begin position="274"/>
        <end position="302"/>
    </location>
</feature>
<dbReference type="PANTHER" id="PTHR18034">
    <property type="entry name" value="CELL CYCLE CONTROL PROTEIN CWF22-RELATED"/>
    <property type="match status" value="1"/>
</dbReference>
<organism evidence="11 12">
    <name type="scientific">Ceratobasidium theobromae</name>
    <dbReference type="NCBI Taxonomy" id="1582974"/>
    <lineage>
        <taxon>Eukaryota</taxon>
        <taxon>Fungi</taxon>
        <taxon>Dikarya</taxon>
        <taxon>Basidiomycota</taxon>
        <taxon>Agaricomycotina</taxon>
        <taxon>Agaricomycetes</taxon>
        <taxon>Cantharellales</taxon>
        <taxon>Ceratobasidiaceae</taxon>
        <taxon>Ceratobasidium</taxon>
    </lineage>
</organism>
<comment type="subcellular location">
    <subcellularLocation>
        <location evidence="1">Nucleus</location>
        <location evidence="1">Nucleolus</location>
    </subcellularLocation>
</comment>
<dbReference type="Gene3D" id="1.25.40.180">
    <property type="match status" value="1"/>
</dbReference>
<evidence type="ECO:0000256" key="1">
    <source>
        <dbReference type="ARBA" id="ARBA00004604"/>
    </source>
</evidence>
<accession>A0A5N5QCX5</accession>
<reference evidence="11 12" key="1">
    <citation type="journal article" date="2019" name="Fungal Biol. Biotechnol.">
        <title>Draft genome sequence of fastidious pathogen Ceratobasidium theobromae, which causes vascular-streak dieback in Theobroma cacao.</title>
        <authorList>
            <person name="Ali S.S."/>
            <person name="Asman A."/>
            <person name="Shao J."/>
            <person name="Firmansyah A.P."/>
            <person name="Susilo A.W."/>
            <person name="Rosmana A."/>
            <person name="McMahon P."/>
            <person name="Junaid M."/>
            <person name="Guest D."/>
            <person name="Kheng T.Y."/>
            <person name="Meinhardt L.W."/>
            <person name="Bailey B.A."/>
        </authorList>
    </citation>
    <scope>NUCLEOTIDE SEQUENCE [LARGE SCALE GENOMIC DNA]</scope>
    <source>
        <strain evidence="11 12">CT2</strain>
    </source>
</reference>
<protein>
    <submittedName>
        <fullName evidence="11">Suppressor of glycerol defect protein</fullName>
    </submittedName>
</protein>
<feature type="compositionally biased region" description="Basic residues" evidence="8">
    <location>
        <begin position="573"/>
        <end position="584"/>
    </location>
</feature>
<feature type="compositionally biased region" description="Acidic residues" evidence="8">
    <location>
        <begin position="401"/>
        <end position="428"/>
    </location>
</feature>
<feature type="domain" description="C3H1-type" evidence="9">
    <location>
        <begin position="306"/>
        <end position="334"/>
    </location>
</feature>
<dbReference type="InterPro" id="IPR016024">
    <property type="entry name" value="ARM-type_fold"/>
</dbReference>
<feature type="zinc finger region" description="C3H1-type" evidence="7">
    <location>
        <begin position="245"/>
        <end position="273"/>
    </location>
</feature>
<evidence type="ECO:0000256" key="7">
    <source>
        <dbReference type="PROSITE-ProRule" id="PRU00723"/>
    </source>
</evidence>
<proteinExistence type="inferred from homology"/>
<evidence type="ECO:0000256" key="6">
    <source>
        <dbReference type="ARBA" id="ARBA00023242"/>
    </source>
</evidence>
<feature type="zinc finger region" description="C3H1-type" evidence="7">
    <location>
        <begin position="306"/>
        <end position="334"/>
    </location>
</feature>
<feature type="zinc finger region" description="C3H1-type" evidence="7">
    <location>
        <begin position="274"/>
        <end position="302"/>
    </location>
</feature>
<comment type="similarity">
    <text evidence="2">Belongs to the CWC22 family.</text>
</comment>
<feature type="compositionally biased region" description="Polar residues" evidence="8">
    <location>
        <begin position="515"/>
        <end position="527"/>
    </location>
</feature>
<feature type="compositionally biased region" description="Polar residues" evidence="8">
    <location>
        <begin position="724"/>
        <end position="737"/>
    </location>
</feature>
<dbReference type="OrthoDB" id="361797at2759"/>
<feature type="domain" description="C3H1-type" evidence="9">
    <location>
        <begin position="245"/>
        <end position="273"/>
    </location>
</feature>
<feature type="compositionally biased region" description="Acidic residues" evidence="8">
    <location>
        <begin position="641"/>
        <end position="677"/>
    </location>
</feature>
<evidence type="ECO:0000313" key="11">
    <source>
        <dbReference type="EMBL" id="KAB5589592.1"/>
    </source>
</evidence>
<evidence type="ECO:0000256" key="4">
    <source>
        <dbReference type="ARBA" id="ARBA00022771"/>
    </source>
</evidence>
<dbReference type="GO" id="GO:0003723">
    <property type="term" value="F:RNA binding"/>
    <property type="evidence" value="ECO:0007669"/>
    <property type="project" value="InterPro"/>
</dbReference>
<feature type="region of interest" description="Disordered" evidence="8">
    <location>
        <begin position="373"/>
        <end position="594"/>
    </location>
</feature>
<dbReference type="Gene3D" id="4.10.1000.10">
    <property type="entry name" value="Zinc finger, CCCH-type"/>
    <property type="match status" value="2"/>
</dbReference>
<feature type="region of interest" description="Disordered" evidence="8">
    <location>
        <begin position="632"/>
        <end position="759"/>
    </location>
</feature>
<name>A0A5N5QCX5_9AGAM</name>
<keyword evidence="6" id="KW-0539">Nucleus</keyword>
<keyword evidence="12" id="KW-1185">Reference proteome</keyword>
<dbReference type="PROSITE" id="PS51366">
    <property type="entry name" value="MI"/>
    <property type="match status" value="1"/>
</dbReference>
<dbReference type="InterPro" id="IPR003891">
    <property type="entry name" value="Initiation_fac_eIF4g_MI"/>
</dbReference>
<dbReference type="PANTHER" id="PTHR18034:SF4">
    <property type="entry name" value="NUCLEOLAR MIF4G DOMAIN-CONTAINING PROTEIN 1"/>
    <property type="match status" value="1"/>
</dbReference>
<evidence type="ECO:0000256" key="2">
    <source>
        <dbReference type="ARBA" id="ARBA00006856"/>
    </source>
</evidence>
<dbReference type="PROSITE" id="PS50103">
    <property type="entry name" value="ZF_C3H1"/>
    <property type="match status" value="3"/>
</dbReference>
<dbReference type="SMART" id="SM00543">
    <property type="entry name" value="MIF4G"/>
    <property type="match status" value="1"/>
</dbReference>
<dbReference type="SMART" id="SM00356">
    <property type="entry name" value="ZnF_C3H1"/>
    <property type="match status" value="4"/>
</dbReference>
<dbReference type="SUPFAM" id="SSF90229">
    <property type="entry name" value="CCCH zinc finger"/>
    <property type="match status" value="1"/>
</dbReference>
<dbReference type="GO" id="GO:0005730">
    <property type="term" value="C:nucleolus"/>
    <property type="evidence" value="ECO:0007669"/>
    <property type="project" value="UniProtKB-SubCell"/>
</dbReference>
<dbReference type="InterPro" id="IPR050781">
    <property type="entry name" value="CWC22_splicing_factor"/>
</dbReference>
<keyword evidence="4 7" id="KW-0863">Zinc-finger</keyword>
<dbReference type="SUPFAM" id="SSF48371">
    <property type="entry name" value="ARM repeat"/>
    <property type="match status" value="1"/>
</dbReference>
<evidence type="ECO:0000313" key="12">
    <source>
        <dbReference type="Proteomes" id="UP000383932"/>
    </source>
</evidence>
<dbReference type="GO" id="GO:0042274">
    <property type="term" value="P:ribosomal small subunit biogenesis"/>
    <property type="evidence" value="ECO:0007669"/>
    <property type="project" value="TreeGrafter"/>
</dbReference>
<feature type="region of interest" description="Disordered" evidence="8">
    <location>
        <begin position="85"/>
        <end position="123"/>
    </location>
</feature>
<keyword evidence="5 7" id="KW-0862">Zinc</keyword>
<gene>
    <name evidence="11" type="ORF">CTheo_6960</name>
</gene>
<feature type="region of interest" description="Disordered" evidence="8">
    <location>
        <begin position="36"/>
        <end position="70"/>
    </location>
</feature>
<evidence type="ECO:0000256" key="8">
    <source>
        <dbReference type="SAM" id="MobiDB-lite"/>
    </source>
</evidence>
<feature type="compositionally biased region" description="Basic residues" evidence="8">
    <location>
        <begin position="552"/>
        <end position="563"/>
    </location>
</feature>
<feature type="compositionally biased region" description="Polar residues" evidence="8">
    <location>
        <begin position="750"/>
        <end position="759"/>
    </location>
</feature>
<dbReference type="Pfam" id="PF02847">
    <property type="entry name" value="MA3"/>
    <property type="match status" value="1"/>
</dbReference>
<feature type="compositionally biased region" description="Basic and acidic residues" evidence="8">
    <location>
        <begin position="373"/>
        <end position="393"/>
    </location>
</feature>
<evidence type="ECO:0000256" key="5">
    <source>
        <dbReference type="ARBA" id="ARBA00022833"/>
    </source>
</evidence>
<dbReference type="GO" id="GO:0008270">
    <property type="term" value="F:zinc ion binding"/>
    <property type="evidence" value="ECO:0007669"/>
    <property type="project" value="UniProtKB-KW"/>
</dbReference>
<feature type="compositionally biased region" description="Acidic residues" evidence="8">
    <location>
        <begin position="685"/>
        <end position="695"/>
    </location>
</feature>
<evidence type="ECO:0000259" key="10">
    <source>
        <dbReference type="PROSITE" id="PS51366"/>
    </source>
</evidence>
<dbReference type="Proteomes" id="UP000383932">
    <property type="component" value="Unassembled WGS sequence"/>
</dbReference>
<dbReference type="InterPro" id="IPR000571">
    <property type="entry name" value="Znf_CCCH"/>
</dbReference>
<dbReference type="InterPro" id="IPR036855">
    <property type="entry name" value="Znf_CCCH_sf"/>
</dbReference>
<feature type="compositionally biased region" description="Basic residues" evidence="8">
    <location>
        <begin position="466"/>
        <end position="477"/>
    </location>
</feature>
<comment type="caution">
    <text evidence="11">The sequence shown here is derived from an EMBL/GenBank/DDBJ whole genome shotgun (WGS) entry which is preliminary data.</text>
</comment>
<keyword evidence="3 7" id="KW-0479">Metal-binding</keyword>